<dbReference type="AlphaFoldDB" id="A0A9N7VYD5"/>
<accession>A0A9N7VYD5</accession>
<protein>
    <submittedName>
        <fullName evidence="1">Uncharacterized protein</fullName>
    </submittedName>
</protein>
<evidence type="ECO:0000313" key="1">
    <source>
        <dbReference type="EMBL" id="CAB1457478.1"/>
    </source>
</evidence>
<dbReference type="Proteomes" id="UP001153269">
    <property type="component" value="Unassembled WGS sequence"/>
</dbReference>
<keyword evidence="2" id="KW-1185">Reference proteome</keyword>
<sequence length="180" mass="19297">MLRGVGHAPKVQFMLDVPDETQPADSLHTMMDDGIVIQHSESPLGCQAAVSSDGHCSPPLVTRQDGGKISQLYNFLPPLLSCRASRGASLNDRADAPTTPHLCSRPDDAFSMELGEFQGLRGRVPERPNTFVNFECSSSHTGATKSPSEVHPCRLTKALWFAQGKLSCSCLCGSSVIGQT</sequence>
<proteinExistence type="predicted"/>
<reference evidence="1" key="1">
    <citation type="submission" date="2020-03" db="EMBL/GenBank/DDBJ databases">
        <authorList>
            <person name="Weist P."/>
        </authorList>
    </citation>
    <scope>NUCLEOTIDE SEQUENCE</scope>
</reference>
<dbReference type="EMBL" id="CADEAL010004344">
    <property type="protein sequence ID" value="CAB1457478.1"/>
    <property type="molecule type" value="Genomic_DNA"/>
</dbReference>
<comment type="caution">
    <text evidence="1">The sequence shown here is derived from an EMBL/GenBank/DDBJ whole genome shotgun (WGS) entry which is preliminary data.</text>
</comment>
<organism evidence="1 2">
    <name type="scientific">Pleuronectes platessa</name>
    <name type="common">European plaice</name>
    <dbReference type="NCBI Taxonomy" id="8262"/>
    <lineage>
        <taxon>Eukaryota</taxon>
        <taxon>Metazoa</taxon>
        <taxon>Chordata</taxon>
        <taxon>Craniata</taxon>
        <taxon>Vertebrata</taxon>
        <taxon>Euteleostomi</taxon>
        <taxon>Actinopterygii</taxon>
        <taxon>Neopterygii</taxon>
        <taxon>Teleostei</taxon>
        <taxon>Neoteleostei</taxon>
        <taxon>Acanthomorphata</taxon>
        <taxon>Carangaria</taxon>
        <taxon>Pleuronectiformes</taxon>
        <taxon>Pleuronectoidei</taxon>
        <taxon>Pleuronectidae</taxon>
        <taxon>Pleuronectes</taxon>
    </lineage>
</organism>
<gene>
    <name evidence="1" type="ORF">PLEPLA_LOCUS45302</name>
</gene>
<evidence type="ECO:0000313" key="2">
    <source>
        <dbReference type="Proteomes" id="UP001153269"/>
    </source>
</evidence>
<name>A0A9N7VYD5_PLEPL</name>